<dbReference type="PROSITE" id="PS50405">
    <property type="entry name" value="GST_CTER"/>
    <property type="match status" value="1"/>
</dbReference>
<evidence type="ECO:0000313" key="3">
    <source>
        <dbReference type="EMBL" id="KAA9006771.1"/>
    </source>
</evidence>
<reference evidence="3 4" key="1">
    <citation type="submission" date="2019-09" db="EMBL/GenBank/DDBJ databases">
        <authorList>
            <person name="Park J.-S."/>
            <person name="Choi H.-J."/>
        </authorList>
    </citation>
    <scope>NUCLEOTIDE SEQUENCE [LARGE SCALE GENOMIC DNA]</scope>
    <source>
        <strain evidence="3 4">176SS1-4</strain>
    </source>
</reference>
<sequence>MADIHLYNAPQSTCSQRVRFALHAKGLEFEESKLDLFSGDQLKPEYLAINPNGVVPAIVENGVPVIDSAVILEYLEDTRPEISPMRPADAVGAAKMRAMMRFIDEVPTPAIRVPSYNLAFLPHFQAMTEEEFQALCDSKPLRREFLMRMGRTGFPEKDMEEAMGRLKRGIERMDGWITESGGPWVMGDRLSLADLSIMPVIVRMDDINLGHLWADRPQIATWLDNIRHRPEFKKTYYHGSLLTEKYPHLAKLREEKEGV</sequence>
<gene>
    <name evidence="3" type="ORF">F3S47_13405</name>
</gene>
<dbReference type="Gene3D" id="3.40.30.10">
    <property type="entry name" value="Glutaredoxin"/>
    <property type="match status" value="1"/>
</dbReference>
<dbReference type="Pfam" id="PF13409">
    <property type="entry name" value="GST_N_2"/>
    <property type="match status" value="1"/>
</dbReference>
<dbReference type="AlphaFoldDB" id="A0A5J5GF81"/>
<accession>A0A5J5GF81</accession>
<proteinExistence type="predicted"/>
<dbReference type="InterPro" id="IPR036282">
    <property type="entry name" value="Glutathione-S-Trfase_C_sf"/>
</dbReference>
<dbReference type="PROSITE" id="PS50404">
    <property type="entry name" value="GST_NTER"/>
    <property type="match status" value="1"/>
</dbReference>
<organism evidence="3 4">
    <name type="scientific">Histidinibacterium aquaticum</name>
    <dbReference type="NCBI Taxonomy" id="2613962"/>
    <lineage>
        <taxon>Bacteria</taxon>
        <taxon>Pseudomonadati</taxon>
        <taxon>Pseudomonadota</taxon>
        <taxon>Alphaproteobacteria</taxon>
        <taxon>Rhodobacterales</taxon>
        <taxon>Paracoccaceae</taxon>
        <taxon>Histidinibacterium</taxon>
    </lineage>
</organism>
<dbReference type="GO" id="GO:0016034">
    <property type="term" value="F:maleylacetoacetate isomerase activity"/>
    <property type="evidence" value="ECO:0007669"/>
    <property type="project" value="TreeGrafter"/>
</dbReference>
<feature type="domain" description="GST C-terminal" evidence="2">
    <location>
        <begin position="89"/>
        <end position="249"/>
    </location>
</feature>
<feature type="domain" description="GST N-terminal" evidence="1">
    <location>
        <begin position="2"/>
        <end position="83"/>
    </location>
</feature>
<dbReference type="GO" id="GO:0006749">
    <property type="term" value="P:glutathione metabolic process"/>
    <property type="evidence" value="ECO:0007669"/>
    <property type="project" value="TreeGrafter"/>
</dbReference>
<dbReference type="InterPro" id="IPR010987">
    <property type="entry name" value="Glutathione-S-Trfase_C-like"/>
</dbReference>
<dbReference type="PANTHER" id="PTHR42673">
    <property type="entry name" value="MALEYLACETOACETATE ISOMERASE"/>
    <property type="match status" value="1"/>
</dbReference>
<dbReference type="SFLD" id="SFLDG00358">
    <property type="entry name" value="Main_(cytGST)"/>
    <property type="match status" value="1"/>
</dbReference>
<dbReference type="Gene3D" id="1.20.1050.10">
    <property type="match status" value="1"/>
</dbReference>
<dbReference type="GO" id="GO:0006559">
    <property type="term" value="P:L-phenylalanine catabolic process"/>
    <property type="evidence" value="ECO:0007669"/>
    <property type="project" value="TreeGrafter"/>
</dbReference>
<dbReference type="InterPro" id="IPR040079">
    <property type="entry name" value="Glutathione_S-Trfase"/>
</dbReference>
<dbReference type="EMBL" id="VYQE01000004">
    <property type="protein sequence ID" value="KAA9006771.1"/>
    <property type="molecule type" value="Genomic_DNA"/>
</dbReference>
<evidence type="ECO:0000313" key="4">
    <source>
        <dbReference type="Proteomes" id="UP000326554"/>
    </source>
</evidence>
<dbReference type="InterPro" id="IPR004045">
    <property type="entry name" value="Glutathione_S-Trfase_N"/>
</dbReference>
<keyword evidence="4" id="KW-1185">Reference proteome</keyword>
<keyword evidence="3" id="KW-0808">Transferase</keyword>
<dbReference type="Pfam" id="PF00043">
    <property type="entry name" value="GST_C"/>
    <property type="match status" value="1"/>
</dbReference>
<dbReference type="InterPro" id="IPR004046">
    <property type="entry name" value="GST_C"/>
</dbReference>
<dbReference type="Proteomes" id="UP000326554">
    <property type="component" value="Unassembled WGS sequence"/>
</dbReference>
<dbReference type="SFLD" id="SFLDS00019">
    <property type="entry name" value="Glutathione_Transferase_(cytos"/>
    <property type="match status" value="1"/>
</dbReference>
<dbReference type="RefSeq" id="WP_150445789.1">
    <property type="nucleotide sequence ID" value="NZ_VYQE01000004.1"/>
</dbReference>
<name>A0A5J5GF81_9RHOB</name>
<dbReference type="SUPFAM" id="SSF52833">
    <property type="entry name" value="Thioredoxin-like"/>
    <property type="match status" value="1"/>
</dbReference>
<dbReference type="InterPro" id="IPR036249">
    <property type="entry name" value="Thioredoxin-like_sf"/>
</dbReference>
<protein>
    <submittedName>
        <fullName evidence="3">Glutathione S-transferase family protein</fullName>
    </submittedName>
</protein>
<evidence type="ECO:0000259" key="2">
    <source>
        <dbReference type="PROSITE" id="PS50405"/>
    </source>
</evidence>
<dbReference type="SUPFAM" id="SSF47616">
    <property type="entry name" value="GST C-terminal domain-like"/>
    <property type="match status" value="1"/>
</dbReference>
<dbReference type="GO" id="GO:0004364">
    <property type="term" value="F:glutathione transferase activity"/>
    <property type="evidence" value="ECO:0007669"/>
    <property type="project" value="TreeGrafter"/>
</dbReference>
<comment type="caution">
    <text evidence="3">The sequence shown here is derived from an EMBL/GenBank/DDBJ whole genome shotgun (WGS) entry which is preliminary data.</text>
</comment>
<evidence type="ECO:0000259" key="1">
    <source>
        <dbReference type="PROSITE" id="PS50404"/>
    </source>
</evidence>
<dbReference type="PANTHER" id="PTHR42673:SF4">
    <property type="entry name" value="MALEYLACETOACETATE ISOMERASE"/>
    <property type="match status" value="1"/>
</dbReference>